<evidence type="ECO:0000259" key="1">
    <source>
        <dbReference type="Pfam" id="PF01471"/>
    </source>
</evidence>
<dbReference type="Gene3D" id="2.30.30.40">
    <property type="entry name" value="SH3 Domains"/>
    <property type="match status" value="1"/>
</dbReference>
<feature type="domain" description="Peptidoglycan binding-like" evidence="1">
    <location>
        <begin position="228"/>
        <end position="265"/>
    </location>
</feature>
<evidence type="ECO:0000313" key="2">
    <source>
        <dbReference type="EMBL" id="RCJ22027.1"/>
    </source>
</evidence>
<dbReference type="InterPro" id="IPR002477">
    <property type="entry name" value="Peptidoglycan-bd-like"/>
</dbReference>
<evidence type="ECO:0000313" key="3">
    <source>
        <dbReference type="Proteomes" id="UP000252107"/>
    </source>
</evidence>
<protein>
    <submittedName>
        <fullName evidence="2">Peptidoglycan-binding protein</fullName>
    </submittedName>
</protein>
<gene>
    <name evidence="2" type="ORF">A6770_05030</name>
</gene>
<reference evidence="2" key="1">
    <citation type="submission" date="2016-04" db="EMBL/GenBank/DDBJ databases">
        <authorList>
            <person name="Tabuchi Yagui T.R."/>
        </authorList>
    </citation>
    <scope>NUCLEOTIDE SEQUENCE [LARGE SCALE GENOMIC DNA]</scope>
    <source>
        <strain evidence="2">NIES-26</strain>
    </source>
</reference>
<dbReference type="Proteomes" id="UP000252107">
    <property type="component" value="Unassembled WGS sequence"/>
</dbReference>
<dbReference type="InterPro" id="IPR036366">
    <property type="entry name" value="PGBDSf"/>
</dbReference>
<feature type="domain" description="Peptidoglycan binding-like" evidence="1">
    <location>
        <begin position="156"/>
        <end position="192"/>
    </location>
</feature>
<dbReference type="SUPFAM" id="SSF47090">
    <property type="entry name" value="PGBD-like"/>
    <property type="match status" value="2"/>
</dbReference>
<dbReference type="Gene3D" id="1.10.101.10">
    <property type="entry name" value="PGBD-like superfamily/PGBD"/>
    <property type="match status" value="2"/>
</dbReference>
<dbReference type="InterPro" id="IPR036365">
    <property type="entry name" value="PGBD-like_sf"/>
</dbReference>
<proteinExistence type="predicted"/>
<comment type="caution">
    <text evidence="2">The sequence shown here is derived from an EMBL/GenBank/DDBJ whole genome shotgun (WGS) entry which is preliminary data.</text>
</comment>
<dbReference type="Pfam" id="PF01471">
    <property type="entry name" value="PG_binding_1"/>
    <property type="match status" value="2"/>
</dbReference>
<sequence length="269" mass="28678">MAYSLMVLTYEEATGQADYAEYNLPKLQFKSNRIFKSSAWLVLAGISVLSALLTQAQTASAAYVSTNGSCLHIRSGPSTAYRIVECIPNGTVLPAITETQNGFARLSSGRYVSRRWISDTYNPRPTNPGGVGGPITLRIGSRGAAVSQVQRALGVQPTGYYGSVTASRVREFQARNNLLVDGVVGPQTRSVLLANSDSSSRPGVGGSITLRIGSRGEAVSQVQTALGIQATGYYDSFTASRVREFQARNNLLADGIVGPQTRNTLFAES</sequence>
<accession>A0A367QCW4</accession>
<dbReference type="EMBL" id="LXQD01000328">
    <property type="protein sequence ID" value="RCJ22027.1"/>
    <property type="molecule type" value="Genomic_DNA"/>
</dbReference>
<name>A0A367QCW4_9NOSO</name>
<keyword evidence="3" id="KW-1185">Reference proteome</keyword>
<dbReference type="AlphaFoldDB" id="A0A367QCW4"/>
<organism evidence="2 3">
    <name type="scientific">Nostoc minutum NIES-26</name>
    <dbReference type="NCBI Taxonomy" id="1844469"/>
    <lineage>
        <taxon>Bacteria</taxon>
        <taxon>Bacillati</taxon>
        <taxon>Cyanobacteriota</taxon>
        <taxon>Cyanophyceae</taxon>
        <taxon>Nostocales</taxon>
        <taxon>Nostocaceae</taxon>
        <taxon>Nostoc</taxon>
    </lineage>
</organism>